<dbReference type="KEGG" id="tpty:NCTC11468_02610"/>
<dbReference type="EMBL" id="LS483499">
    <property type="protein sequence ID" value="SQK75759.1"/>
    <property type="molecule type" value="Genomic_DNA"/>
</dbReference>
<reference evidence="1 2" key="1">
    <citation type="submission" date="2018-06" db="EMBL/GenBank/DDBJ databases">
        <authorList>
            <consortium name="Pathogen Informatics"/>
            <person name="Doyle S."/>
        </authorList>
    </citation>
    <scope>NUCLEOTIDE SEQUENCE [LARGE SCALE GENOMIC DNA]</scope>
    <source>
        <strain evidence="1 2">NCTC11468</strain>
    </source>
</reference>
<proteinExistence type="predicted"/>
<sequence>MRTWKHYNQDELDYIVRVAGKVPIPVICKSLKRTENSVVRKAQEMKLSLTVPKRVLLKHWPEYVRGGDEA</sequence>
<organism evidence="1 2">
    <name type="scientific">Tatumella ptyseos</name>
    <dbReference type="NCBI Taxonomy" id="82987"/>
    <lineage>
        <taxon>Bacteria</taxon>
        <taxon>Pseudomonadati</taxon>
        <taxon>Pseudomonadota</taxon>
        <taxon>Gammaproteobacteria</taxon>
        <taxon>Enterobacterales</taxon>
        <taxon>Erwiniaceae</taxon>
        <taxon>Tatumella</taxon>
    </lineage>
</organism>
<name>A0A2X5NQR8_9GAMM</name>
<accession>A0A2X5NQR8</accession>
<protein>
    <submittedName>
        <fullName evidence="1">Uncharacterized protein</fullName>
    </submittedName>
</protein>
<evidence type="ECO:0000313" key="1">
    <source>
        <dbReference type="EMBL" id="SQK75759.1"/>
    </source>
</evidence>
<evidence type="ECO:0000313" key="2">
    <source>
        <dbReference type="Proteomes" id="UP000248758"/>
    </source>
</evidence>
<dbReference type="Proteomes" id="UP000248758">
    <property type="component" value="Chromosome 1"/>
</dbReference>
<dbReference type="AlphaFoldDB" id="A0A2X5NQR8"/>
<gene>
    <name evidence="1" type="ORF">NCTC11468_02610</name>
</gene>